<protein>
    <submittedName>
        <fullName evidence="2">RES domain-containing protein</fullName>
    </submittedName>
</protein>
<gene>
    <name evidence="2" type="ORF">SAMN05878503_11754</name>
</gene>
<reference evidence="3" key="1">
    <citation type="submission" date="2017-08" db="EMBL/GenBank/DDBJ databases">
        <authorList>
            <person name="Varghese N."/>
            <person name="Submissions S."/>
        </authorList>
    </citation>
    <scope>NUCLEOTIDE SEQUENCE [LARGE SCALE GENOMIC DNA]</scope>
    <source>
        <strain evidence="3">JA234</strain>
    </source>
</reference>
<evidence type="ECO:0000259" key="1">
    <source>
        <dbReference type="SMART" id="SM00953"/>
    </source>
</evidence>
<dbReference type="EMBL" id="OAOQ01000017">
    <property type="protein sequence ID" value="SNX73855.1"/>
    <property type="molecule type" value="Genomic_DNA"/>
</dbReference>
<feature type="domain" description="RES" evidence="1">
    <location>
        <begin position="75"/>
        <end position="201"/>
    </location>
</feature>
<sequence>MVRQRVVWNRTHRIIRSRFPPIDLFEDIADPADWEAIASAEAKTNPRLRDSLGRLDLVPVPRRVSGPGASFAMAPFTHVSVDRPSRFTDGSFGIYYAADSLEVALVEVAHHHGRFMAATAEAPGWASEFRQILGWLDAELEVVEPHQTDLLHPQDYRAAQEFGARVRAEGAQGILYPSIRAGSGCCVALFWPDVAGSPVQGDHFAFEWDGARVSRIHNLATGELLAL</sequence>
<dbReference type="Pfam" id="PF08808">
    <property type="entry name" value="RES"/>
    <property type="match status" value="1"/>
</dbReference>
<proteinExistence type="predicted"/>
<dbReference type="SMART" id="SM00953">
    <property type="entry name" value="RES"/>
    <property type="match status" value="1"/>
</dbReference>
<keyword evidence="3" id="KW-1185">Reference proteome</keyword>
<accession>A0A285D2G2</accession>
<dbReference type="RefSeq" id="WP_097031443.1">
    <property type="nucleotide sequence ID" value="NZ_OAOQ01000017.1"/>
</dbReference>
<dbReference type="InterPro" id="IPR014914">
    <property type="entry name" value="RES_dom"/>
</dbReference>
<dbReference type="Proteomes" id="UP000219467">
    <property type="component" value="Unassembled WGS sequence"/>
</dbReference>
<organism evidence="2 3">
    <name type="scientific">Cereibacter ovatus</name>
    <dbReference type="NCBI Taxonomy" id="439529"/>
    <lineage>
        <taxon>Bacteria</taxon>
        <taxon>Pseudomonadati</taxon>
        <taxon>Pseudomonadota</taxon>
        <taxon>Alphaproteobacteria</taxon>
        <taxon>Rhodobacterales</taxon>
        <taxon>Paracoccaceae</taxon>
        <taxon>Cereibacter</taxon>
    </lineage>
</organism>
<dbReference type="AlphaFoldDB" id="A0A285D2G2"/>
<evidence type="ECO:0000313" key="2">
    <source>
        <dbReference type="EMBL" id="SNX73855.1"/>
    </source>
</evidence>
<evidence type="ECO:0000313" key="3">
    <source>
        <dbReference type="Proteomes" id="UP000219467"/>
    </source>
</evidence>
<dbReference type="OrthoDB" id="9795903at2"/>
<name>A0A285D2G2_9RHOB</name>